<dbReference type="Proteomes" id="UP000682733">
    <property type="component" value="Unassembled WGS sequence"/>
</dbReference>
<accession>A0A8S2MWK7</accession>
<dbReference type="EMBL" id="CAJOBA010033697">
    <property type="protein sequence ID" value="CAF3969070.1"/>
    <property type="molecule type" value="Genomic_DNA"/>
</dbReference>
<proteinExistence type="predicted"/>
<evidence type="ECO:0000313" key="1">
    <source>
        <dbReference type="EMBL" id="CAF1157515.1"/>
    </source>
</evidence>
<reference evidence="2" key="1">
    <citation type="submission" date="2021-02" db="EMBL/GenBank/DDBJ databases">
        <authorList>
            <person name="Nowell W R."/>
        </authorList>
    </citation>
    <scope>NUCLEOTIDE SEQUENCE</scope>
</reference>
<dbReference type="AlphaFoldDB" id="A0A8S2MWK7"/>
<organism evidence="2 3">
    <name type="scientific">Didymodactylos carnosus</name>
    <dbReference type="NCBI Taxonomy" id="1234261"/>
    <lineage>
        <taxon>Eukaryota</taxon>
        <taxon>Metazoa</taxon>
        <taxon>Spiralia</taxon>
        <taxon>Gnathifera</taxon>
        <taxon>Rotifera</taxon>
        <taxon>Eurotatoria</taxon>
        <taxon>Bdelloidea</taxon>
        <taxon>Philodinida</taxon>
        <taxon>Philodinidae</taxon>
        <taxon>Didymodactylos</taxon>
    </lineage>
</organism>
<comment type="caution">
    <text evidence="2">The sequence shown here is derived from an EMBL/GenBank/DDBJ whole genome shotgun (WGS) entry which is preliminary data.</text>
</comment>
<name>A0A8S2MWK7_9BILA</name>
<protein>
    <submittedName>
        <fullName evidence="2">Uncharacterized protein</fullName>
    </submittedName>
</protein>
<gene>
    <name evidence="1" type="ORF">OVA965_LOCUS21921</name>
    <name evidence="2" type="ORF">TMI583_LOCUS22634</name>
</gene>
<dbReference type="Proteomes" id="UP000677228">
    <property type="component" value="Unassembled WGS sequence"/>
</dbReference>
<evidence type="ECO:0000313" key="3">
    <source>
        <dbReference type="Proteomes" id="UP000682733"/>
    </source>
</evidence>
<sequence>MKRCYLLGSRSYLITTKVLGQVSFIPHLLSNTLIIVYNPNQRHESKWANDWRLYKWPSREHIILNTNLQSSEHGQAHRAEYCSFWLDYIPKLMIVTSNITDDEKLWKQEFRDWQLRYQQWDYHYSQYNLLSDKNKQRLSKCLT</sequence>
<dbReference type="EMBL" id="CAJNOK010012174">
    <property type="protein sequence ID" value="CAF1157515.1"/>
    <property type="molecule type" value="Genomic_DNA"/>
</dbReference>
<evidence type="ECO:0000313" key="2">
    <source>
        <dbReference type="EMBL" id="CAF3969070.1"/>
    </source>
</evidence>